<gene>
    <name evidence="2" type="ORF">BBBOND_0402840</name>
</gene>
<dbReference type="STRING" id="5866.A0A061DAW5"/>
<protein>
    <recommendedName>
        <fullName evidence="1">Microprotein domain-containing protein</fullName>
    </recommendedName>
</protein>
<organism evidence="2 3">
    <name type="scientific">Babesia bigemina</name>
    <dbReference type="NCBI Taxonomy" id="5866"/>
    <lineage>
        <taxon>Eukaryota</taxon>
        <taxon>Sar</taxon>
        <taxon>Alveolata</taxon>
        <taxon>Apicomplexa</taxon>
        <taxon>Aconoidasida</taxon>
        <taxon>Piroplasmida</taxon>
        <taxon>Babesiidae</taxon>
        <taxon>Babesia</taxon>
    </lineage>
</organism>
<dbReference type="RefSeq" id="XP_012769982.1">
    <property type="nucleotide sequence ID" value="XM_012914528.1"/>
</dbReference>
<sequence length="205" mass="22706">MLILGNKHRQGIKLEALTGGYSQAVTKATPELISDATRNYDLILCLDPVLYARHLYNINLPCVAICEVDELYKHRDIPDAFDYFIPIGPHTKESLLDIIAARGAKMLTGVDFERSKRTETSDPVVENIFLTGKAWEFLTHKVFEGEAGSSFLMAAGAVAIAVLAGRERRAGVLARSLQMGPASSLRVFGHPKYREHIPRNPLMKS</sequence>
<dbReference type="InterPro" id="IPR056324">
    <property type="entry name" value="Microp_apicomplexa_19"/>
</dbReference>
<evidence type="ECO:0000313" key="3">
    <source>
        <dbReference type="Proteomes" id="UP000033188"/>
    </source>
</evidence>
<name>A0A061DAW5_BABBI</name>
<evidence type="ECO:0000313" key="2">
    <source>
        <dbReference type="EMBL" id="CDR97796.1"/>
    </source>
</evidence>
<feature type="domain" description="Microprotein" evidence="1">
    <location>
        <begin position="110"/>
        <end position="204"/>
    </location>
</feature>
<accession>A0A061DAW5</accession>
<dbReference type="Pfam" id="PF23533">
    <property type="entry name" value="Microp_apicomplexa_19"/>
    <property type="match status" value="1"/>
</dbReference>
<dbReference type="VEuPathDB" id="PiroplasmaDB:BBBOND_0402840"/>
<dbReference type="GeneID" id="24566337"/>
<dbReference type="OMA" id="VFGHPRY"/>
<keyword evidence="3" id="KW-1185">Reference proteome</keyword>
<dbReference type="EMBL" id="LK391710">
    <property type="protein sequence ID" value="CDR97796.1"/>
    <property type="molecule type" value="Genomic_DNA"/>
</dbReference>
<dbReference type="KEGG" id="bbig:BBBOND_0402840"/>
<reference evidence="3" key="1">
    <citation type="journal article" date="2014" name="Nucleic Acids Res.">
        <title>The evolutionary dynamics of variant antigen genes in Babesia reveal a history of genomic innovation underlying host-parasite interaction.</title>
        <authorList>
            <person name="Jackson A.P."/>
            <person name="Otto T.D."/>
            <person name="Darby A."/>
            <person name="Ramaprasad A."/>
            <person name="Xia D."/>
            <person name="Echaide I.E."/>
            <person name="Farber M."/>
            <person name="Gahlot S."/>
            <person name="Gamble J."/>
            <person name="Gupta D."/>
            <person name="Gupta Y."/>
            <person name="Jackson L."/>
            <person name="Malandrin L."/>
            <person name="Malas T.B."/>
            <person name="Moussa E."/>
            <person name="Nair M."/>
            <person name="Reid A.J."/>
            <person name="Sanders M."/>
            <person name="Sharma J."/>
            <person name="Tracey A."/>
            <person name="Quail M.A."/>
            <person name="Weir W."/>
            <person name="Wastling J.M."/>
            <person name="Hall N."/>
            <person name="Willadsen P."/>
            <person name="Lingelbach K."/>
            <person name="Shiels B."/>
            <person name="Tait A."/>
            <person name="Berriman M."/>
            <person name="Allred D.R."/>
            <person name="Pain A."/>
        </authorList>
    </citation>
    <scope>NUCLEOTIDE SEQUENCE [LARGE SCALE GENOMIC DNA]</scope>
    <source>
        <strain evidence="3">Bond</strain>
    </source>
</reference>
<dbReference type="OrthoDB" id="384245at2759"/>
<evidence type="ECO:0000259" key="1">
    <source>
        <dbReference type="Pfam" id="PF23533"/>
    </source>
</evidence>
<dbReference type="AlphaFoldDB" id="A0A061DAW5"/>
<dbReference type="Proteomes" id="UP000033188">
    <property type="component" value="Chromosome 4"/>
</dbReference>
<proteinExistence type="predicted"/>